<organism evidence="1 2">
    <name type="scientific">Candidatus Yanofskybacteria bacterium RIFCSPHIGHO2_01_FULL_48_25b</name>
    <dbReference type="NCBI Taxonomy" id="1802672"/>
    <lineage>
        <taxon>Bacteria</taxon>
        <taxon>Candidatus Yanofskyibacteriota</taxon>
    </lineage>
</organism>
<comment type="caution">
    <text evidence="1">The sequence shown here is derived from an EMBL/GenBank/DDBJ whole genome shotgun (WGS) entry which is preliminary data.</text>
</comment>
<evidence type="ECO:0000313" key="1">
    <source>
        <dbReference type="EMBL" id="OGN07234.1"/>
    </source>
</evidence>
<sequence length="74" mass="8529">MPKMDTNALNMPGHVQRNQTGRLRKIRIDTQVETLEKRYGVDFRRRSNMEWGALKEELGVSSVGEALKKARKNS</sequence>
<dbReference type="EMBL" id="MGJM01000002">
    <property type="protein sequence ID" value="OGN07234.1"/>
    <property type="molecule type" value="Genomic_DNA"/>
</dbReference>
<proteinExistence type="predicted"/>
<evidence type="ECO:0000313" key="2">
    <source>
        <dbReference type="Proteomes" id="UP000177605"/>
    </source>
</evidence>
<accession>A0A1F8F268</accession>
<protein>
    <submittedName>
        <fullName evidence="1">Uncharacterized protein</fullName>
    </submittedName>
</protein>
<dbReference type="Proteomes" id="UP000177605">
    <property type="component" value="Unassembled WGS sequence"/>
</dbReference>
<dbReference type="AlphaFoldDB" id="A0A1F8F268"/>
<name>A0A1F8F268_9BACT</name>
<gene>
    <name evidence="1" type="ORF">A2669_00520</name>
</gene>
<reference evidence="1 2" key="1">
    <citation type="journal article" date="2016" name="Nat. Commun.">
        <title>Thousands of microbial genomes shed light on interconnected biogeochemical processes in an aquifer system.</title>
        <authorList>
            <person name="Anantharaman K."/>
            <person name="Brown C.T."/>
            <person name="Hug L.A."/>
            <person name="Sharon I."/>
            <person name="Castelle C.J."/>
            <person name="Probst A.J."/>
            <person name="Thomas B.C."/>
            <person name="Singh A."/>
            <person name="Wilkins M.J."/>
            <person name="Karaoz U."/>
            <person name="Brodie E.L."/>
            <person name="Williams K.H."/>
            <person name="Hubbard S.S."/>
            <person name="Banfield J.F."/>
        </authorList>
    </citation>
    <scope>NUCLEOTIDE SEQUENCE [LARGE SCALE GENOMIC DNA]</scope>
</reference>